<evidence type="ECO:0000313" key="3">
    <source>
        <dbReference type="Proteomes" id="UP000054097"/>
    </source>
</evidence>
<dbReference type="HOGENOM" id="CLU_2172638_0_0_1"/>
<keyword evidence="3" id="KW-1185">Reference proteome</keyword>
<dbReference type="Proteomes" id="UP000054097">
    <property type="component" value="Unassembled WGS sequence"/>
</dbReference>
<gene>
    <name evidence="2" type="ORF">M408DRAFT_253564</name>
</gene>
<organism evidence="2 3">
    <name type="scientific">Serendipita vermifera MAFF 305830</name>
    <dbReference type="NCBI Taxonomy" id="933852"/>
    <lineage>
        <taxon>Eukaryota</taxon>
        <taxon>Fungi</taxon>
        <taxon>Dikarya</taxon>
        <taxon>Basidiomycota</taxon>
        <taxon>Agaricomycotina</taxon>
        <taxon>Agaricomycetes</taxon>
        <taxon>Sebacinales</taxon>
        <taxon>Serendipitaceae</taxon>
        <taxon>Serendipita</taxon>
    </lineage>
</organism>
<evidence type="ECO:0000256" key="1">
    <source>
        <dbReference type="SAM" id="MobiDB-lite"/>
    </source>
</evidence>
<accession>A0A0C2X2B5</accession>
<dbReference type="OrthoDB" id="3262113at2759"/>
<dbReference type="AlphaFoldDB" id="A0A0C2X2B5"/>
<name>A0A0C2X2B5_SERVB</name>
<feature type="region of interest" description="Disordered" evidence="1">
    <location>
        <begin position="1"/>
        <end position="30"/>
    </location>
</feature>
<sequence length="110" mass="12890">MYFASRSGSRTRTKSYASDHSLDSSFSVPSICNNPRYRDSYLPPRPPSPPLYECRHQPTPPVLMMRYKIARVFRLIPERKRGGKQTLILRPEVPYSPPPVRREAWRSRGW</sequence>
<reference evidence="2 3" key="1">
    <citation type="submission" date="2014-04" db="EMBL/GenBank/DDBJ databases">
        <authorList>
            <consortium name="DOE Joint Genome Institute"/>
            <person name="Kuo A."/>
            <person name="Zuccaro A."/>
            <person name="Kohler A."/>
            <person name="Nagy L.G."/>
            <person name="Floudas D."/>
            <person name="Copeland A."/>
            <person name="Barry K.W."/>
            <person name="Cichocki N."/>
            <person name="Veneault-Fourrey C."/>
            <person name="LaButti K."/>
            <person name="Lindquist E.A."/>
            <person name="Lipzen A."/>
            <person name="Lundell T."/>
            <person name="Morin E."/>
            <person name="Murat C."/>
            <person name="Sun H."/>
            <person name="Tunlid A."/>
            <person name="Henrissat B."/>
            <person name="Grigoriev I.V."/>
            <person name="Hibbett D.S."/>
            <person name="Martin F."/>
            <person name="Nordberg H.P."/>
            <person name="Cantor M.N."/>
            <person name="Hua S.X."/>
        </authorList>
    </citation>
    <scope>NUCLEOTIDE SEQUENCE [LARGE SCALE GENOMIC DNA]</scope>
    <source>
        <strain evidence="2 3">MAFF 305830</strain>
    </source>
</reference>
<dbReference type="EMBL" id="KN824335">
    <property type="protein sequence ID" value="KIM23577.1"/>
    <property type="molecule type" value="Genomic_DNA"/>
</dbReference>
<evidence type="ECO:0000313" key="2">
    <source>
        <dbReference type="EMBL" id="KIM23577.1"/>
    </source>
</evidence>
<protein>
    <submittedName>
        <fullName evidence="2">Uncharacterized protein</fullName>
    </submittedName>
</protein>
<reference evidence="3" key="2">
    <citation type="submission" date="2015-01" db="EMBL/GenBank/DDBJ databases">
        <title>Evolutionary Origins and Diversification of the Mycorrhizal Mutualists.</title>
        <authorList>
            <consortium name="DOE Joint Genome Institute"/>
            <consortium name="Mycorrhizal Genomics Consortium"/>
            <person name="Kohler A."/>
            <person name="Kuo A."/>
            <person name="Nagy L.G."/>
            <person name="Floudas D."/>
            <person name="Copeland A."/>
            <person name="Barry K.W."/>
            <person name="Cichocki N."/>
            <person name="Veneault-Fourrey C."/>
            <person name="LaButti K."/>
            <person name="Lindquist E.A."/>
            <person name="Lipzen A."/>
            <person name="Lundell T."/>
            <person name="Morin E."/>
            <person name="Murat C."/>
            <person name="Riley R."/>
            <person name="Ohm R."/>
            <person name="Sun H."/>
            <person name="Tunlid A."/>
            <person name="Henrissat B."/>
            <person name="Grigoriev I.V."/>
            <person name="Hibbett D.S."/>
            <person name="Martin F."/>
        </authorList>
    </citation>
    <scope>NUCLEOTIDE SEQUENCE [LARGE SCALE GENOMIC DNA]</scope>
    <source>
        <strain evidence="3">MAFF 305830</strain>
    </source>
</reference>
<proteinExistence type="predicted"/>